<name>A0A2K9VCY4_9CAUD</name>
<organism evidence="1 2">
    <name type="scientific">Lactobacillus phage Bacchae</name>
    <dbReference type="NCBI Taxonomy" id="2079429"/>
    <lineage>
        <taxon>Viruses</taxon>
        <taxon>Duplodnaviria</taxon>
        <taxon>Heunggongvirae</taxon>
        <taxon>Uroviricota</taxon>
        <taxon>Caudoviricetes</taxon>
        <taxon>Herelleviridae</taxon>
        <taxon>Harbinvirus</taxon>
        <taxon>Harbinvirus bacchae</taxon>
    </lineage>
</organism>
<accession>A0A2K9VCY4</accession>
<dbReference type="EMBL" id="MG765277">
    <property type="protein sequence ID" value="AUV60060.1"/>
    <property type="molecule type" value="Genomic_DNA"/>
</dbReference>
<protein>
    <submittedName>
        <fullName evidence="1">Uncharacterized protein</fullName>
    </submittedName>
</protein>
<evidence type="ECO:0000313" key="2">
    <source>
        <dbReference type="Proteomes" id="UP000241463"/>
    </source>
</evidence>
<dbReference type="RefSeq" id="YP_009798164.1">
    <property type="nucleotide sequence ID" value="NC_047924.1"/>
</dbReference>
<dbReference type="GeneID" id="54988609"/>
<dbReference type="Proteomes" id="UP000241463">
    <property type="component" value="Segment"/>
</dbReference>
<evidence type="ECO:0000313" key="1">
    <source>
        <dbReference type="EMBL" id="AUV60060.1"/>
    </source>
</evidence>
<dbReference type="KEGG" id="vg:54988609"/>
<reference evidence="1 2" key="1">
    <citation type="submission" date="2018-01" db="EMBL/GenBank/DDBJ databases">
        <title>Lactobacillus phages that infect wine-derived L. plantarum strains.</title>
        <authorList>
            <person name="Kyrkou I."/>
            <person name="Hestbjerg Hansen L."/>
        </authorList>
    </citation>
    <scope>NUCLEOTIDE SEQUENCE [LARGE SCALE GENOMIC DNA]</scope>
</reference>
<proteinExistence type="predicted"/>
<sequence>MTKLLYQKDNLDYYITEEYVLRLNSEWLLNYIKRNTEYNSISEFSNWYNSEDVDEIISELDDTGMAYTLNKTGNYCSCDDLM</sequence>
<keyword evidence="2" id="KW-1185">Reference proteome</keyword>